<sequence length="181" mass="18982">MKSVQKGFTLIELMIVVAIIGILAAIAIPQYQNYVTKSQVTRAIGELGNYKTIVDLCLTDSKECTFTITESSLFKQGADDPATSTGTTVPTTQGSLTTTGMLITFNRADGNSTIQGKFGKGASGALSTKEITWSRAAYTAANAGTWTCSAQNTIDAKFLPENCPHPTSTGGSTTPTTPTTP</sequence>
<organism evidence="6 7">
    <name type="scientific">Acinetobacter cumulans</name>
    <dbReference type="NCBI Taxonomy" id="2136182"/>
    <lineage>
        <taxon>Bacteria</taxon>
        <taxon>Pseudomonadati</taxon>
        <taxon>Pseudomonadota</taxon>
        <taxon>Gammaproteobacteria</taxon>
        <taxon>Moraxellales</taxon>
        <taxon>Moraxellaceae</taxon>
        <taxon>Acinetobacter</taxon>
    </lineage>
</organism>
<keyword evidence="7" id="KW-1185">Reference proteome</keyword>
<keyword evidence="5" id="KW-0812">Transmembrane</keyword>
<keyword evidence="2" id="KW-0488">Methylation</keyword>
<dbReference type="PANTHER" id="PTHR30093">
    <property type="entry name" value="GENERAL SECRETION PATHWAY PROTEIN G"/>
    <property type="match status" value="1"/>
</dbReference>
<dbReference type="Pfam" id="PF00114">
    <property type="entry name" value="Pilin"/>
    <property type="match status" value="1"/>
</dbReference>
<dbReference type="InterPro" id="IPR001082">
    <property type="entry name" value="Pilin"/>
</dbReference>
<dbReference type="Proteomes" id="UP000273105">
    <property type="component" value="Unassembled WGS sequence"/>
</dbReference>
<dbReference type="InterPro" id="IPR012902">
    <property type="entry name" value="N_methyl_site"/>
</dbReference>
<keyword evidence="5" id="KW-1133">Transmembrane helix</keyword>
<keyword evidence="3" id="KW-0281">Fimbrium</keyword>
<protein>
    <submittedName>
        <fullName evidence="6">Prepilin-type N-terminal cleavage/methylation domain-containing protein</fullName>
    </submittedName>
</protein>
<evidence type="ECO:0000313" key="6">
    <source>
        <dbReference type="EMBL" id="RLL48582.1"/>
    </source>
</evidence>
<dbReference type="PROSITE" id="PS00409">
    <property type="entry name" value="PROKAR_NTER_METHYL"/>
    <property type="match status" value="1"/>
</dbReference>
<name>A0ABX9U9D8_9GAMM</name>
<dbReference type="EMBL" id="RCHE01000008">
    <property type="protein sequence ID" value="RLL48582.1"/>
    <property type="molecule type" value="Genomic_DNA"/>
</dbReference>
<accession>A0ABX9U9D8</accession>
<dbReference type="InterPro" id="IPR045584">
    <property type="entry name" value="Pilin-like"/>
</dbReference>
<dbReference type="Gene3D" id="3.30.700.10">
    <property type="entry name" value="Glycoprotein, Type 4 Pilin"/>
    <property type="match status" value="1"/>
</dbReference>
<dbReference type="NCBIfam" id="TIGR02532">
    <property type="entry name" value="IV_pilin_GFxxxE"/>
    <property type="match status" value="1"/>
</dbReference>
<dbReference type="PANTHER" id="PTHR30093:SF34">
    <property type="entry name" value="PREPILIN PEPTIDASE-DEPENDENT PROTEIN D"/>
    <property type="match status" value="1"/>
</dbReference>
<dbReference type="SUPFAM" id="SSF54523">
    <property type="entry name" value="Pili subunits"/>
    <property type="match status" value="1"/>
</dbReference>
<feature type="region of interest" description="Disordered" evidence="4">
    <location>
        <begin position="160"/>
        <end position="181"/>
    </location>
</feature>
<evidence type="ECO:0000256" key="2">
    <source>
        <dbReference type="ARBA" id="ARBA00022481"/>
    </source>
</evidence>
<evidence type="ECO:0000256" key="3">
    <source>
        <dbReference type="RuleBase" id="RU000389"/>
    </source>
</evidence>
<gene>
    <name evidence="6" type="ORF">D9K79_05125</name>
</gene>
<proteinExistence type="inferred from homology"/>
<keyword evidence="5" id="KW-0472">Membrane</keyword>
<evidence type="ECO:0000256" key="1">
    <source>
        <dbReference type="ARBA" id="ARBA00005233"/>
    </source>
</evidence>
<evidence type="ECO:0000313" key="7">
    <source>
        <dbReference type="Proteomes" id="UP000273105"/>
    </source>
</evidence>
<evidence type="ECO:0000256" key="4">
    <source>
        <dbReference type="SAM" id="MobiDB-lite"/>
    </source>
</evidence>
<feature type="transmembrane region" description="Helical" evidence="5">
    <location>
        <begin position="7"/>
        <end position="28"/>
    </location>
</feature>
<feature type="compositionally biased region" description="Low complexity" evidence="4">
    <location>
        <begin position="166"/>
        <end position="181"/>
    </location>
</feature>
<dbReference type="Pfam" id="PF07963">
    <property type="entry name" value="N_methyl"/>
    <property type="match status" value="1"/>
</dbReference>
<comment type="similarity">
    <text evidence="1 3">Belongs to the N-Me-Phe pilin family.</text>
</comment>
<reference evidence="6 7" key="1">
    <citation type="submission" date="2018-09" db="EMBL/GenBank/DDBJ databases">
        <title>The draft genome of Acinetobacter sp. strains.</title>
        <authorList>
            <person name="Qin J."/>
            <person name="Feng Y."/>
            <person name="Zong Z."/>
        </authorList>
    </citation>
    <scope>NUCLEOTIDE SEQUENCE [LARGE SCALE GENOMIC DNA]</scope>
    <source>
        <strain evidence="6 7">WCHAc060001</strain>
    </source>
</reference>
<comment type="caution">
    <text evidence="6">The sequence shown here is derived from an EMBL/GenBank/DDBJ whole genome shotgun (WGS) entry which is preliminary data.</text>
</comment>
<dbReference type="RefSeq" id="WP_121531460.1">
    <property type="nucleotide sequence ID" value="NZ_RCHE01000008.1"/>
</dbReference>
<evidence type="ECO:0000256" key="5">
    <source>
        <dbReference type="SAM" id="Phobius"/>
    </source>
</evidence>